<feature type="domain" description="PepSY" evidence="3">
    <location>
        <begin position="40"/>
        <end position="100"/>
    </location>
</feature>
<evidence type="ECO:0000313" key="4">
    <source>
        <dbReference type="EMBL" id="RDF02629.1"/>
    </source>
</evidence>
<name>A0A369ZEH6_HAEPH</name>
<comment type="caution">
    <text evidence="4">The sequence shown here is derived from an EMBL/GenBank/DDBJ whole genome shotgun (WGS) entry which is preliminary data.</text>
</comment>
<accession>A0A369ZEH6</accession>
<evidence type="ECO:0000256" key="2">
    <source>
        <dbReference type="SAM" id="SignalP"/>
    </source>
</evidence>
<sequence>MKKSVKTLAATLLTGVMAFSAINANAMSPKDQDALSKAQITAVQALSAAQAKIGTDAKIKGIDFKHHYFGKDHFEVEMFANGQKQKVAVDAASGDILGVESEAPKTVKVSPTADIAPQVSFAQAMDTAVAKTGGKVAEADLEHKRGTLFYKIETVNNGVVYKVAVDANSGQIIDMPQKHKGKHHKHDRFEKGERHEHHQDEGGFRQN</sequence>
<gene>
    <name evidence="4" type="ORF">DPV98_07210</name>
</gene>
<feature type="domain" description="PepSY" evidence="3">
    <location>
        <begin position="119"/>
        <end position="174"/>
    </location>
</feature>
<feature type="chain" id="PRO_5017034083" evidence="2">
    <location>
        <begin position="27"/>
        <end position="207"/>
    </location>
</feature>
<dbReference type="EMBL" id="QEQD01000007">
    <property type="protein sequence ID" value="RDF02629.1"/>
    <property type="molecule type" value="Genomic_DNA"/>
</dbReference>
<dbReference type="STRING" id="735.B0185_06810"/>
<dbReference type="Pfam" id="PF03413">
    <property type="entry name" value="PepSY"/>
    <property type="match status" value="2"/>
</dbReference>
<proteinExistence type="predicted"/>
<dbReference type="InterPro" id="IPR025711">
    <property type="entry name" value="PepSY"/>
</dbReference>
<keyword evidence="2" id="KW-0732">Signal</keyword>
<organism evidence="4 5">
    <name type="scientific">Haemophilus parahaemolyticus</name>
    <dbReference type="NCBI Taxonomy" id="735"/>
    <lineage>
        <taxon>Bacteria</taxon>
        <taxon>Pseudomonadati</taxon>
        <taxon>Pseudomonadota</taxon>
        <taxon>Gammaproteobacteria</taxon>
        <taxon>Pasteurellales</taxon>
        <taxon>Pasteurellaceae</taxon>
        <taxon>Haemophilus</taxon>
    </lineage>
</organism>
<feature type="region of interest" description="Disordered" evidence="1">
    <location>
        <begin position="172"/>
        <end position="207"/>
    </location>
</feature>
<evidence type="ECO:0000256" key="1">
    <source>
        <dbReference type="SAM" id="MobiDB-lite"/>
    </source>
</evidence>
<evidence type="ECO:0000313" key="5">
    <source>
        <dbReference type="Proteomes" id="UP000253999"/>
    </source>
</evidence>
<reference evidence="4 5" key="1">
    <citation type="submission" date="2018-05" db="EMBL/GenBank/DDBJ databases">
        <title>Draft Genome Sequences for a Diverse set of 7 Haemophilus Species.</title>
        <authorList>
            <person name="Nichols M."/>
            <person name="Topaz N."/>
            <person name="Wang X."/>
            <person name="Wang X."/>
            <person name="Boxrud D."/>
        </authorList>
    </citation>
    <scope>NUCLEOTIDE SEQUENCE [LARGE SCALE GENOMIC DNA]</scope>
    <source>
        <strain evidence="4 5">C2010039593</strain>
    </source>
</reference>
<dbReference type="Proteomes" id="UP000253999">
    <property type="component" value="Unassembled WGS sequence"/>
</dbReference>
<feature type="signal peptide" evidence="2">
    <location>
        <begin position="1"/>
        <end position="26"/>
    </location>
</feature>
<evidence type="ECO:0000259" key="3">
    <source>
        <dbReference type="Pfam" id="PF03413"/>
    </source>
</evidence>
<protein>
    <submittedName>
        <fullName evidence="4">Peptidase</fullName>
    </submittedName>
</protein>
<dbReference type="Gene3D" id="3.10.450.40">
    <property type="match status" value="2"/>
</dbReference>
<feature type="compositionally biased region" description="Basic and acidic residues" evidence="1">
    <location>
        <begin position="187"/>
        <end position="207"/>
    </location>
</feature>
<dbReference type="AlphaFoldDB" id="A0A369ZEH6"/>
<dbReference type="RefSeq" id="WP_052453731.1">
    <property type="nucleotide sequence ID" value="NZ_JAPWBQ010000009.1"/>
</dbReference>